<comment type="caution">
    <text evidence="1">The sequence shown here is derived from an EMBL/GenBank/DDBJ whole genome shotgun (WGS) entry which is preliminary data.</text>
</comment>
<accession>A0A0F9HEF1</accession>
<evidence type="ECO:0000313" key="1">
    <source>
        <dbReference type="EMBL" id="KKM01517.1"/>
    </source>
</evidence>
<dbReference type="AlphaFoldDB" id="A0A0F9HEF1"/>
<name>A0A0F9HEF1_9ZZZZ</name>
<sequence length="100" mass="10395">MPNPLIWPIGSVTDDFAAVGIASAIIMAENLRRADADFINTSANWIYLGKGHDAIVGSGEALAPRGGSYHIGTNNLFTGDIYAIASAADSNLSMSEGDIP</sequence>
<proteinExistence type="predicted"/>
<reference evidence="1" key="1">
    <citation type="journal article" date="2015" name="Nature">
        <title>Complex archaea that bridge the gap between prokaryotes and eukaryotes.</title>
        <authorList>
            <person name="Spang A."/>
            <person name="Saw J.H."/>
            <person name="Jorgensen S.L."/>
            <person name="Zaremba-Niedzwiedzka K."/>
            <person name="Martijn J."/>
            <person name="Lind A.E."/>
            <person name="van Eijk R."/>
            <person name="Schleper C."/>
            <person name="Guy L."/>
            <person name="Ettema T.J."/>
        </authorList>
    </citation>
    <scope>NUCLEOTIDE SEQUENCE</scope>
</reference>
<gene>
    <name evidence="1" type="ORF">LCGC14_1793630</name>
</gene>
<organism evidence="1">
    <name type="scientific">marine sediment metagenome</name>
    <dbReference type="NCBI Taxonomy" id="412755"/>
    <lineage>
        <taxon>unclassified sequences</taxon>
        <taxon>metagenomes</taxon>
        <taxon>ecological metagenomes</taxon>
    </lineage>
</organism>
<dbReference type="EMBL" id="LAZR01017176">
    <property type="protein sequence ID" value="KKM01517.1"/>
    <property type="molecule type" value="Genomic_DNA"/>
</dbReference>
<protein>
    <submittedName>
        <fullName evidence="1">Uncharacterized protein</fullName>
    </submittedName>
</protein>